<accession>A1KA90</accession>
<organism evidence="1 2">
    <name type="scientific">Azoarcus sp. (strain BH72)</name>
    <dbReference type="NCBI Taxonomy" id="418699"/>
    <lineage>
        <taxon>Bacteria</taxon>
        <taxon>Pseudomonadati</taxon>
        <taxon>Pseudomonadota</taxon>
        <taxon>Betaproteobacteria</taxon>
        <taxon>Rhodocyclales</taxon>
        <taxon>Zoogloeaceae</taxon>
        <taxon>Azoarcus</taxon>
    </lineage>
</organism>
<evidence type="ECO:0000313" key="2">
    <source>
        <dbReference type="Proteomes" id="UP000002588"/>
    </source>
</evidence>
<dbReference type="KEGG" id="azo:azo3129"/>
<sequence length="88" mass="10004">MQELATLTDKHGTPIAVGDEVRVLSVTLDSDMEDDEREMFEFMIGAICEVERVDDQGRAWVTMWWSCGDGNATTSVGLERHQMEIVRR</sequence>
<dbReference type="EMBL" id="AM406670">
    <property type="protein sequence ID" value="CAL95746.1"/>
    <property type="molecule type" value="Genomic_DNA"/>
</dbReference>
<reference evidence="1 2" key="1">
    <citation type="journal article" date="2006" name="Nat. Biotechnol.">
        <title>Complete genome of the mutualistic, N2-fixing grass endophyte Azoarcus sp. strain BH72.</title>
        <authorList>
            <person name="Krause A."/>
            <person name="Ramakumar A."/>
            <person name="Bartels D."/>
            <person name="Battistoni F."/>
            <person name="Bekel T."/>
            <person name="Boch J."/>
            <person name="Boehm M."/>
            <person name="Friedrich F."/>
            <person name="Hurek T."/>
            <person name="Krause L."/>
            <person name="Linke B."/>
            <person name="McHardy A.C."/>
            <person name="Sarkar A."/>
            <person name="Schneiker S."/>
            <person name="Syed A.A."/>
            <person name="Thauer R."/>
            <person name="Vorhoelter F.-J."/>
            <person name="Weidner S."/>
            <person name="Puehler A."/>
            <person name="Reinhold-Hurek B."/>
            <person name="Kaiser O."/>
            <person name="Goesmann A."/>
        </authorList>
    </citation>
    <scope>NUCLEOTIDE SEQUENCE [LARGE SCALE GENOMIC DNA]</scope>
    <source>
        <strain evidence="1 2">BH72</strain>
    </source>
</reference>
<dbReference type="eggNOG" id="ENOG5033F6H">
    <property type="taxonomic scope" value="Bacteria"/>
</dbReference>
<keyword evidence="2" id="KW-1185">Reference proteome</keyword>
<dbReference type="HOGENOM" id="CLU_2492664_0_0_4"/>
<protein>
    <recommendedName>
        <fullName evidence="3">DUF2158 domain-containing protein</fullName>
    </recommendedName>
</protein>
<proteinExistence type="predicted"/>
<dbReference type="KEGG" id="aoa:dqs_3261"/>
<dbReference type="Proteomes" id="UP000002588">
    <property type="component" value="Chromosome"/>
</dbReference>
<dbReference type="AlphaFoldDB" id="A1KA90"/>
<evidence type="ECO:0008006" key="3">
    <source>
        <dbReference type="Google" id="ProtNLM"/>
    </source>
</evidence>
<dbReference type="RefSeq" id="WP_011766854.1">
    <property type="nucleotide sequence ID" value="NC_008702.1"/>
</dbReference>
<evidence type="ECO:0000313" key="1">
    <source>
        <dbReference type="EMBL" id="CAL95746.1"/>
    </source>
</evidence>
<gene>
    <name evidence="1" type="ordered locus">azo3129</name>
</gene>
<dbReference type="OrthoDB" id="9182166at2"/>
<name>A1KA90_AZOSB</name>